<keyword evidence="4" id="KW-0157">Chromophore</keyword>
<dbReference type="SUPFAM" id="SSF48173">
    <property type="entry name" value="Cryptochrome/photolyase FAD-binding domain"/>
    <property type="match status" value="1"/>
</dbReference>
<dbReference type="Gene3D" id="1.10.579.10">
    <property type="entry name" value="DNA Cyclobutane Dipyrimidine Photolyase, subunit A, domain 3"/>
    <property type="match status" value="1"/>
</dbReference>
<dbReference type="Pfam" id="PF03441">
    <property type="entry name" value="FAD_binding_7"/>
    <property type="match status" value="1"/>
</dbReference>
<evidence type="ECO:0000256" key="4">
    <source>
        <dbReference type="RuleBase" id="RU004182"/>
    </source>
</evidence>
<dbReference type="GO" id="GO:0071949">
    <property type="term" value="F:FAD binding"/>
    <property type="evidence" value="ECO:0007669"/>
    <property type="project" value="TreeGrafter"/>
</dbReference>
<organism evidence="6 7">
    <name type="scientific">Tenacibaculum skagerrakense</name>
    <dbReference type="NCBI Taxonomy" id="186571"/>
    <lineage>
        <taxon>Bacteria</taxon>
        <taxon>Pseudomonadati</taxon>
        <taxon>Bacteroidota</taxon>
        <taxon>Flavobacteriia</taxon>
        <taxon>Flavobacteriales</taxon>
        <taxon>Flavobacteriaceae</taxon>
        <taxon>Tenacibaculum</taxon>
    </lineage>
</organism>
<dbReference type="PANTHER" id="PTHR11455:SF22">
    <property type="entry name" value="CRYPTOCHROME DASH"/>
    <property type="match status" value="1"/>
</dbReference>
<keyword evidence="7" id="KW-1185">Reference proteome</keyword>
<dbReference type="PRINTS" id="PR00147">
    <property type="entry name" value="DNAPHOTLYASE"/>
</dbReference>
<evidence type="ECO:0000313" key="7">
    <source>
        <dbReference type="Proteomes" id="UP000294564"/>
    </source>
</evidence>
<evidence type="ECO:0000256" key="1">
    <source>
        <dbReference type="ARBA" id="ARBA00022630"/>
    </source>
</evidence>
<feature type="binding site" evidence="3">
    <location>
        <begin position="43"/>
        <end position="45"/>
    </location>
    <ligand>
        <name>FAD</name>
        <dbReference type="ChEBI" id="CHEBI:57692"/>
    </ligand>
</feature>
<dbReference type="InterPro" id="IPR005101">
    <property type="entry name" value="Cryptochr/Photolyase_FAD-bd"/>
</dbReference>
<evidence type="ECO:0000259" key="5">
    <source>
        <dbReference type="Pfam" id="PF03441"/>
    </source>
</evidence>
<dbReference type="GO" id="GO:0003677">
    <property type="term" value="F:DNA binding"/>
    <property type="evidence" value="ECO:0007669"/>
    <property type="project" value="TreeGrafter"/>
</dbReference>
<evidence type="ECO:0000313" key="6">
    <source>
        <dbReference type="EMBL" id="TCP25914.1"/>
    </source>
</evidence>
<keyword evidence="2 3" id="KW-0274">FAD</keyword>
<proteinExistence type="inferred from homology"/>
<evidence type="ECO:0000256" key="2">
    <source>
        <dbReference type="ARBA" id="ARBA00022827"/>
    </source>
</evidence>
<dbReference type="PANTHER" id="PTHR11455">
    <property type="entry name" value="CRYPTOCHROME"/>
    <property type="match status" value="1"/>
</dbReference>
<accession>A0A4R2NWE2</accession>
<gene>
    <name evidence="6" type="ORF">EV195_103276</name>
</gene>
<dbReference type="InterPro" id="IPR036134">
    <property type="entry name" value="Crypto/Photolyase_FAD-like_sf"/>
</dbReference>
<dbReference type="InterPro" id="IPR002081">
    <property type="entry name" value="Cryptochrome/DNA_photolyase_1"/>
</dbReference>
<comment type="caution">
    <text evidence="6">The sequence shown here is derived from an EMBL/GenBank/DDBJ whole genome shotgun (WGS) entry which is preliminary data.</text>
</comment>
<comment type="similarity">
    <text evidence="4">Belongs to the DNA photolyase family.</text>
</comment>
<feature type="domain" description="Cryptochrome/DNA photolyase FAD-binding" evidence="5">
    <location>
        <begin position="1"/>
        <end position="89"/>
    </location>
</feature>
<reference evidence="6 7" key="1">
    <citation type="submission" date="2019-03" db="EMBL/GenBank/DDBJ databases">
        <title>Genomic Encyclopedia of Type Strains, Phase IV (KMG-IV): sequencing the most valuable type-strain genomes for metagenomic binning, comparative biology and taxonomic classification.</title>
        <authorList>
            <person name="Goeker M."/>
        </authorList>
    </citation>
    <scope>NUCLEOTIDE SEQUENCE [LARGE SCALE GENOMIC DNA]</scope>
    <source>
        <strain evidence="6 7">DSM 14836</strain>
    </source>
</reference>
<dbReference type="GO" id="GO:0000719">
    <property type="term" value="P:photoreactive repair"/>
    <property type="evidence" value="ECO:0007669"/>
    <property type="project" value="TreeGrafter"/>
</dbReference>
<protein>
    <submittedName>
        <fullName evidence="6">DNA photolyase-like FAD binding protein</fullName>
    </submittedName>
</protein>
<dbReference type="AlphaFoldDB" id="A0A4R2NWE2"/>
<keyword evidence="1 3" id="KW-0285">Flavoprotein</keyword>
<comment type="cofactor">
    <cofactor evidence="3">
        <name>FAD</name>
        <dbReference type="ChEBI" id="CHEBI:57692"/>
    </cofactor>
    <text evidence="3">Binds 1 FAD per subunit.</text>
</comment>
<evidence type="ECO:0000256" key="3">
    <source>
        <dbReference type="PIRSR" id="PIRSR602081-1"/>
    </source>
</evidence>
<keyword evidence="6" id="KW-0456">Lyase</keyword>
<dbReference type="GO" id="GO:0003904">
    <property type="term" value="F:deoxyribodipyrimidine photo-lyase activity"/>
    <property type="evidence" value="ECO:0007669"/>
    <property type="project" value="TreeGrafter"/>
</dbReference>
<name>A0A4R2NWE2_9FLAO</name>
<sequence length="93" mass="11111">MIELKETGWMSNRGRQNVASYFAKELQLDWRIGASYFESMLIDYDVHSNYGNWKYVSGVGNDPRDRKFNIQLQADRYDKNGNYQRTWLQTTLF</sequence>
<dbReference type="Proteomes" id="UP000294564">
    <property type="component" value="Unassembled WGS sequence"/>
</dbReference>
<dbReference type="EMBL" id="SLXM01000003">
    <property type="protein sequence ID" value="TCP25914.1"/>
    <property type="molecule type" value="Genomic_DNA"/>
</dbReference>